<evidence type="ECO:0000313" key="2">
    <source>
        <dbReference type="Proteomes" id="UP000077177"/>
    </source>
</evidence>
<dbReference type="PROSITE" id="PS51257">
    <property type="entry name" value="PROKAR_LIPOPROTEIN"/>
    <property type="match status" value="1"/>
</dbReference>
<name>A0A172TTJ8_9BACT</name>
<dbReference type="EMBL" id="CP011390">
    <property type="protein sequence ID" value="ANE50322.1"/>
    <property type="molecule type" value="Genomic_DNA"/>
</dbReference>
<accession>A0A172TTJ8</accession>
<sequence length="256" mass="29098">MTSKLVKLLLPSLAAFLLTSCENEKETIEVESPQSYLRPLQPGKFITYKLDSTVFLQAGRVEETHSYQEKHIVDAVITDNLGRTSYKIYRYLRDAANMPWRPAGTYVMTPLTNTVEVIEDNMRVVVLAGPVREGQSWRGNQYLASEPYSYLYNFSNDNNMGDWNFTIESLGQTETINDKKINDVLTVRRVEDELTNVPIRDKSAFASKTVSVDKFAKGIGLVYQQHILWEYQPSTGPSSTAYYVGFGVTRSLLEHN</sequence>
<evidence type="ECO:0000313" key="1">
    <source>
        <dbReference type="EMBL" id="ANE50322.1"/>
    </source>
</evidence>
<reference evidence="1 2" key="2">
    <citation type="journal article" date="2016" name="Int. J. Syst. Evol. Microbiol.">
        <title>Flavisolibacter tropicus sp. nov., isolated from tropical soil.</title>
        <authorList>
            <person name="Lee J.J."/>
            <person name="Kang M.S."/>
            <person name="Kim G.S."/>
            <person name="Lee C.S."/>
            <person name="Lim S."/>
            <person name="Lee J."/>
            <person name="Roh S.H."/>
            <person name="Kang H."/>
            <person name="Ha J.M."/>
            <person name="Bae S."/>
            <person name="Jung H.Y."/>
            <person name="Kim M.K."/>
        </authorList>
    </citation>
    <scope>NUCLEOTIDE SEQUENCE [LARGE SCALE GENOMIC DNA]</scope>
    <source>
        <strain evidence="1 2">LCS9</strain>
    </source>
</reference>
<reference evidence="2" key="1">
    <citation type="submission" date="2015-01" db="EMBL/GenBank/DDBJ databases">
        <title>Flavisolibacter sp./LCS9/ whole genome sequencing.</title>
        <authorList>
            <person name="Kim M.K."/>
            <person name="Srinivasan S."/>
            <person name="Lee J.-J."/>
        </authorList>
    </citation>
    <scope>NUCLEOTIDE SEQUENCE [LARGE SCALE GENOMIC DNA]</scope>
    <source>
        <strain evidence="2">LCS9</strain>
    </source>
</reference>
<organism evidence="1 2">
    <name type="scientific">Flavisolibacter tropicus</name>
    <dbReference type="NCBI Taxonomy" id="1492898"/>
    <lineage>
        <taxon>Bacteria</taxon>
        <taxon>Pseudomonadati</taxon>
        <taxon>Bacteroidota</taxon>
        <taxon>Chitinophagia</taxon>
        <taxon>Chitinophagales</taxon>
        <taxon>Chitinophagaceae</taxon>
        <taxon>Flavisolibacter</taxon>
    </lineage>
</organism>
<protein>
    <submittedName>
        <fullName evidence="1">Uncharacterized protein</fullName>
    </submittedName>
</protein>
<gene>
    <name evidence="1" type="ORF">SY85_07205</name>
</gene>
<dbReference type="Proteomes" id="UP000077177">
    <property type="component" value="Chromosome"/>
</dbReference>
<dbReference type="KEGG" id="fla:SY85_07205"/>
<keyword evidence="2" id="KW-1185">Reference proteome</keyword>
<proteinExistence type="predicted"/>
<dbReference type="AlphaFoldDB" id="A0A172TTJ8"/>
<dbReference type="STRING" id="1492898.SY85_07205"/>